<dbReference type="Pfam" id="PF00404">
    <property type="entry name" value="Dockerin_1"/>
    <property type="match status" value="2"/>
</dbReference>
<name>A0A5C6BT55_9BACT</name>
<dbReference type="PROSITE" id="PS00018">
    <property type="entry name" value="EF_HAND_1"/>
    <property type="match status" value="2"/>
</dbReference>
<dbReference type="SUPFAM" id="SSF51120">
    <property type="entry name" value="beta-Roll"/>
    <property type="match status" value="8"/>
</dbReference>
<evidence type="ECO:0000256" key="3">
    <source>
        <dbReference type="SAM" id="MobiDB-lite"/>
    </source>
</evidence>
<dbReference type="PRINTS" id="PR00313">
    <property type="entry name" value="CABNDNGRPT"/>
</dbReference>
<dbReference type="RefSeq" id="WP_146407104.1">
    <property type="nucleotide sequence ID" value="NZ_SJPU01000002.1"/>
</dbReference>
<dbReference type="InterPro" id="IPR002105">
    <property type="entry name" value="Dockerin_1_rpt"/>
</dbReference>
<dbReference type="Gene3D" id="2.150.10.10">
    <property type="entry name" value="Serralysin-like metalloprotease, C-terminal"/>
    <property type="match status" value="9"/>
</dbReference>
<reference evidence="4 5" key="1">
    <citation type="journal article" date="2020" name="Antonie Van Leeuwenhoek">
        <title>Rhodopirellula heiligendammensis sp. nov., Rhodopirellula pilleata sp. nov., and Rhodopirellula solitaria sp. nov. isolated from natural or artificial marine surfaces in Northern Germany and California, USA, and emended description of the genus Rhodopirellula.</title>
        <authorList>
            <person name="Kallscheuer N."/>
            <person name="Wiegand S."/>
            <person name="Jogler M."/>
            <person name="Boedeker C."/>
            <person name="Peeters S.H."/>
            <person name="Rast P."/>
            <person name="Heuer A."/>
            <person name="Jetten M.S.M."/>
            <person name="Rohde M."/>
            <person name="Jogler C."/>
        </authorList>
    </citation>
    <scope>NUCLEOTIDE SEQUENCE [LARGE SCALE GENOMIC DNA]</scope>
    <source>
        <strain evidence="4 5">Poly21</strain>
    </source>
</reference>
<protein>
    <submittedName>
        <fullName evidence="4">Bifunctional hemolysin/adenylate cyclase</fullName>
    </submittedName>
</protein>
<feature type="region of interest" description="Disordered" evidence="3">
    <location>
        <begin position="3140"/>
        <end position="3168"/>
    </location>
</feature>
<feature type="region of interest" description="Disordered" evidence="3">
    <location>
        <begin position="1188"/>
        <end position="1209"/>
    </location>
</feature>
<comment type="subcellular location">
    <subcellularLocation>
        <location evidence="1">Secreted</location>
    </subcellularLocation>
</comment>
<evidence type="ECO:0000256" key="1">
    <source>
        <dbReference type="ARBA" id="ARBA00004613"/>
    </source>
</evidence>
<dbReference type="Gene3D" id="2.60.40.10">
    <property type="entry name" value="Immunoglobulins"/>
    <property type="match status" value="2"/>
</dbReference>
<dbReference type="OrthoDB" id="292825at2"/>
<dbReference type="EMBL" id="SJPU01000002">
    <property type="protein sequence ID" value="TWU15165.1"/>
    <property type="molecule type" value="Genomic_DNA"/>
</dbReference>
<proteinExistence type="predicted"/>
<dbReference type="InterPro" id="IPR001343">
    <property type="entry name" value="Hemolysn_Ca-bd"/>
</dbReference>
<dbReference type="InterPro" id="IPR018511">
    <property type="entry name" value="Hemolysin-typ_Ca-bd_CS"/>
</dbReference>
<evidence type="ECO:0000313" key="4">
    <source>
        <dbReference type="EMBL" id="TWU15165.1"/>
    </source>
</evidence>
<dbReference type="InterPro" id="IPR050557">
    <property type="entry name" value="RTX_toxin/Mannuronan_C5-epim"/>
</dbReference>
<dbReference type="PANTHER" id="PTHR38340:SF1">
    <property type="entry name" value="S-LAYER PROTEIN"/>
    <property type="match status" value="1"/>
</dbReference>
<organism evidence="4 5">
    <name type="scientific">Allorhodopirellula heiligendammensis</name>
    <dbReference type="NCBI Taxonomy" id="2714739"/>
    <lineage>
        <taxon>Bacteria</taxon>
        <taxon>Pseudomonadati</taxon>
        <taxon>Planctomycetota</taxon>
        <taxon>Planctomycetia</taxon>
        <taxon>Pirellulales</taxon>
        <taxon>Pirellulaceae</taxon>
        <taxon>Allorhodopirellula</taxon>
    </lineage>
</organism>
<dbReference type="GO" id="GO:0000272">
    <property type="term" value="P:polysaccharide catabolic process"/>
    <property type="evidence" value="ECO:0007669"/>
    <property type="project" value="InterPro"/>
</dbReference>
<dbReference type="Pfam" id="PF00353">
    <property type="entry name" value="HemolysinCabind"/>
    <property type="match status" value="13"/>
</dbReference>
<dbReference type="GO" id="GO:0005576">
    <property type="term" value="C:extracellular region"/>
    <property type="evidence" value="ECO:0007669"/>
    <property type="project" value="UniProtKB-SubCell"/>
</dbReference>
<keyword evidence="2" id="KW-0964">Secreted</keyword>
<evidence type="ECO:0000256" key="2">
    <source>
        <dbReference type="ARBA" id="ARBA00022525"/>
    </source>
</evidence>
<evidence type="ECO:0000313" key="5">
    <source>
        <dbReference type="Proteomes" id="UP000319908"/>
    </source>
</evidence>
<feature type="compositionally biased region" description="Low complexity" evidence="3">
    <location>
        <begin position="1188"/>
        <end position="1202"/>
    </location>
</feature>
<keyword evidence="5" id="KW-1185">Reference proteome</keyword>
<dbReference type="PANTHER" id="PTHR38340">
    <property type="entry name" value="S-LAYER PROTEIN"/>
    <property type="match status" value="1"/>
</dbReference>
<dbReference type="GO" id="GO:0005509">
    <property type="term" value="F:calcium ion binding"/>
    <property type="evidence" value="ECO:0007669"/>
    <property type="project" value="InterPro"/>
</dbReference>
<dbReference type="GO" id="GO:0004553">
    <property type="term" value="F:hydrolase activity, hydrolyzing O-glycosyl compounds"/>
    <property type="evidence" value="ECO:0007669"/>
    <property type="project" value="InterPro"/>
</dbReference>
<dbReference type="InterPro" id="IPR036439">
    <property type="entry name" value="Dockerin_dom_sf"/>
</dbReference>
<dbReference type="Proteomes" id="UP000319908">
    <property type="component" value="Unassembled WGS sequence"/>
</dbReference>
<dbReference type="SUPFAM" id="SSF63446">
    <property type="entry name" value="Type I dockerin domain"/>
    <property type="match status" value="2"/>
</dbReference>
<sequence length="4393" mass="457260">MKSSTPHTEARPKRTRWIQRSRIAKRARNPYAYQARRPFEVLERRDLLAAEVTGGGTAVENLLPGQAISVVYGAINQLDVIGQKFERGLDNLDDAGLIGTAGNTAIQLLGLDDIPIIQEGLGELADVGGMLRSLAARAGTAAVAEMASENVAPTYGPLAANQRISVLTDTGVTRINVPAFTPSDSSVDDIDEWAAELNDHLRGTTVENTVEWIVLDELLDPDADPVLALVVQTGDEGPVSSTLSVTTAAIELPTPGEFGRPTGDVSFNIQFEMETLIGESTDTPATLSFPAGGALEVHLNGAARSDSPAVPPTGDNVGLQDLADDYNAAMAAIAVEYPAGTFVDGTRAGDAEEAGGDPPITRSLSTFFTVVMDDQGTSSAGDDRLVMVAINAELTEFTIENYRVTDDDDAVISTFNGSTNETDLPVYGTLGIQGVRGTAGIDRAAAIALEAAGVDGTSEETHDEIIEGAIGSLMDRLGIPMVVGDFADASGWRYLPASDELRFQLVLDESFAHLVNLDLDRSIELGPLGNLELVAQASAGVIAGVGLKIEFGVFLGAVPGALPITADTPVQTLDAGRGLRGSVGIAAASPPESFILASDLTLPIDVDGETVVIVVDDAATTDNLTLADLASDITAAIVGTPLHPDATTRGGRIEIAAVDGALHIRAIDESIRTVTLGELEDEAVRASGFRAFQASSNPVASLGGRVAYPDLRIAETDSDGMVTEVFLVDLDQANTIAEVALAISAASDHITAVFDGTCFIVTNTASEFTIDAADRYGLRSFAPTALRISGDSEPREGTTDHVLTGTSLRTIPLADRMFVAVPPEGSNVLNVSLELAASDLELSAALGFIELAAVTSTNAAGEVDPLTIDVDFPIRLQAPADAVSADRISIGELSRLEIGSLFAPVAPVINELSATFGLRADLFDSVDVTDVDGLSGNELAKISLGLAVPGDLSSITFTPTVVDPDQILEQLREISIEQVIGVARDAIESLTSGSEDGIADKIFQTDLPLVGVSLEDIIQLADDLIDAVERVVSSVDTDSVIEALDTVETAIVNFPVPREQKSQVLESVRSVRGVVSRLIEATEAGTTEALALIPKLTSRLIAAGGQLDRFVGNLSDSMPPGEGSEFDFDVSGDSYVTALDALMIINLLNRTDLPDPIVVDASNRRMDVNRDGFVTALDALMVINAINETGSSTESDSGESSEPVAGTMAAEDDNPLRDQLLAAIAGLRLLLPSINDITDRIESAVRSQLPATSELEFTFDIVPDFDGDASATSELAVIGGIHGDYDFGPYEFDPELDFGDLGPISLDLDTMASFSGSIEFGVGFGVRIDPSEPSNITPFVVAGGTDIENITATQLSVRGGFDADVNAAVSIAGTELIGLSGELSLSDPDDETDADSGTEGLASFDLKLLSTATVGPYGSIDDFSTLTIDTELDGEIAASIDASLLGRTVEDILEVRIPLSDLSASSFTVDTDRLSSLFSELDFDLLTILAGIETFLGTLSTQLTDNLDDVPLIGGGLEDVGELIEQLNDRIVTPIREQLQNFGGTLDAVKFNLDRELTEALQEFGFIPAEDAMGNPIDASGDQIEVVLDQRTFEIRTNLSKRFDLLNVDFDSNFGPLPLSASGGVTAALTLGLNLGMGVSRDNGFYLITGDLPEITASIDAGITPGTALEMDLFILNVSASDDIETDEEIAAGADPMSDEEQTRAHADLAIDWDANETLAVTDVFSSATISGGGGVNIDLDVRARTGFDLAEVSTELQAGWGFTFSTGSGFVNEGLYFALNNIELNLGEFLGKTIAPTIRKLDDVIGPVRDVVDLLTTPIPGVSDLAVLAGADPVTLLDLALAEMSPGAAAAARKFVSVIVGIDDVTGKIAELLGPEGPDSEDLILNFGSIQFNGDGVVSNDLAFGTSLDGGDGLSVDNDTNDDPFGSLGERATSLVSSLSAEPAGGEEDDDGLGISFPIFEPSNIIKLLLGQTVDLVVWDIPKLELDFGWSQTFPIFPVPPISVGVGLDVGFSIDLLVGLDTRGLKTGGLLDGFYLGDLDPDTDVDIEEFVFSLGVSLAALLDVGVASAGIEGEIRGELGANFRDPDNNGKLYIDELIGIIEDEGIQCVFDLEARVRAILRVVFKVLFFEGSIDIIDVIIFQADNGGLCPAVNPAHVADGGGETDGFSNVLPDYLRSLVTGPMVDGQEVAREGTLIVHSGAFARQRGRGASDTSEDFTLRWIAPGIVQVIGMGLDRQYAGVTQILFDGGLGVDQLNLRVGDGDEATAANFPLPIFAHGGAGTDVLEGGRERDTILGGLDDDEISGNGGRDILGGDGGNDLIDGGDGDDIIAGGPGRETIDGGNGDDQIFGNSGDDTINAGPGNDLVLGMRGNDTIRGGSGNDSIRGDEGDDFIDAGAGDDPYVIGGIGNDLLIGDDGKDDLFGGWGNDVIIAHRIEVGGVGGPDADYIEGGPDDDFICGSAGQNTIHGGTTDRGIDEAGVSFEAIVPLTPGGYSITSCSAAAPPPPIESVPILLSGNVFRDLDRNAVRTLDAAGRPLDSEPLLDGVTIRIYDADNLIAAEITTGPIDLNGDGTIDPKLEIGQWSIDSLDAGSYRVEVVLPPLSAATAPFAPFGTDPSYSVTLAARESASSLDFGLARAAILSGIQFLDLNSDGVQQANEPGMAGVEMNLVTRGGLGTLFPIGTSADNPTTAEVETGMFELTLPPDTYSLTTATNAAGLVIAADPLLPSTVATSPLGGYLLAADYESILNNTDFGNTPASEIHVVLTQAANPDVVLAQPPETRTAIGEGENYLVELWVSGGGAEGDADSVTTTLNYQTQFTTAYENILYGGAFTDDRSIPTFDDGPAEEAGRGTVGNLSASLGANTTFTTGYRKFATLVFGAEDGETSQDDQLQPRLSFAPEFAASSIVVSTVGQTRPQLYIPDDPRIIVDRFDMNDDSVVDDVDLDLVAEALGLFVEDAGRLGRRLDLNESGRVDVGDVAMMRTRIASGIDPAVEVILSPTIPVIDIAALDNLEAAASVAAGFDSGTFAAPEMASVLLGRLEVSELDLVMLPMPHGIRGEGELLDLGVAADALTAADECLTSQLVCVPDGSDIIQGHGEDDLIRGDNTVDPLMYQSIGQSDTIYGGAGRDDINGQDRDDILWGGDDVDPATLPNDESENDHIVGGDGTDQLRQRAVGDQSVFAAEVKGQGTDTFESIEVVYLFADDSGPTLQNETYAGPVVLTGGAGKDTLIGGPGDDVLNGLANDDILVGNNGNDQYVFSGSAAAPFGTDQIVETGSDKGDEVNFSLVDVAASPISLAQLALFSDPVVGAVTSTSFANLENVVGTHGDDKILGNGGVNRLDGNIGDDDISGGSAGDIIIGGPGKNMLRTSPGGDTFVFFDAVSGDDDSIFLDGSAFALDFSGLVDDVGVDVDLSDGVIASHGFRDISAVNHSIASLDNVTIIGSAYADLFVDIAGRQDYRGGDGDDVYRLDGSSIEQDKVREFAGGGDDTLELSSFTNDLTIDISGANSNVVRFGTTTRVVATGATQFENVVGGSGDDSITGNAADNSIFGGPGDDTMIGLAGNDVYRFGDDHTSQDDTILEAAGGGVDRLDLSDVPDQLFGGGSSIVDIDLAAGFAVYSSTSIIFDAASIEDAAGSRGTDIIRGSDGDNHLFGGDGDDELYGGFGNDVLDGGDGNDSYRFDTLRRFSGGTGAVPEVETILDSGGRDEIVFSSLSAADAVDLLVNLNFDETDLVIASHGSTTAGGSRTVFVGDLSTRIEDVRGSIGDDTILGDDFANELSGGSGNDLLRGGRGDDVLDAGSGDDDLDGGRDRDVLFGSAGRNRLAGGPGDDTYIFQKLFGSVDADNILVEYPASVMDGSLVDGGSDTIVLPTFVNTFSLANFAAAGTADPPELVPGFSSGANRITFDLIGDGIRDGSQFENLISDSAVAFLTGNASDNLIYGGQILFGGNGNDVLIGRSGSDTIAGGSDDDLIIGGDVRFFPPTFDSNRTELMKRLLLIQQEWNRDIPVSERIAALVSGVGEASLNARLIQGDSTIADTVIDDGLVDAITVGIGEFWVLPPDVPSDPPAGSTTMFVAGLSTTQIASDSDVGAMASLGTISDDVASKMDISPSLEELQFSRIPAEPNRAEASLQRVRIRAVSVFASSTASTPPVGLERLDEGKAFMTEIWVQTTSGKDPGLAGLFVDVSMNPAQVGLTADSIQLNGAFAISQRGSIVASAGLVDDAGGLTQDSDFAAGGSWVRLATIAMTAVGHGSVRISPLPGILSPALIDGTSVPWTEVVFESASLVIDTPFPNQNPINRFDVDNNGVVDPFDLFILKNYLETHSETEPPPVDPQNPIYLDVVGDNQIDPLDLLALANHLNESSRPSRKPTDDELTSLTEAVDAVFASLA</sequence>
<dbReference type="InterPro" id="IPR018247">
    <property type="entry name" value="EF_Hand_1_Ca_BS"/>
</dbReference>
<dbReference type="InterPro" id="IPR013783">
    <property type="entry name" value="Ig-like_fold"/>
</dbReference>
<comment type="caution">
    <text evidence="4">The sequence shown here is derived from an EMBL/GenBank/DDBJ whole genome shotgun (WGS) entry which is preliminary data.</text>
</comment>
<dbReference type="SUPFAM" id="SSF117074">
    <property type="entry name" value="Hypothetical protein PA1324"/>
    <property type="match status" value="1"/>
</dbReference>
<dbReference type="InterPro" id="IPR011049">
    <property type="entry name" value="Serralysin-like_metalloprot_C"/>
</dbReference>
<accession>A0A5C6BT55</accession>
<dbReference type="Gene3D" id="1.10.1330.10">
    <property type="entry name" value="Dockerin domain"/>
    <property type="match status" value="2"/>
</dbReference>
<dbReference type="PROSITE" id="PS00330">
    <property type="entry name" value="HEMOLYSIN_CALCIUM"/>
    <property type="match status" value="4"/>
</dbReference>
<gene>
    <name evidence="4" type="primary">cya_2</name>
    <name evidence="4" type="ORF">Poly21_23570</name>
</gene>